<dbReference type="GO" id="GO:0004798">
    <property type="term" value="F:dTMP kinase activity"/>
    <property type="evidence" value="ECO:0007669"/>
    <property type="project" value="UniProtKB-UniRule"/>
</dbReference>
<evidence type="ECO:0000256" key="7">
    <source>
        <dbReference type="ARBA" id="ARBA00022777"/>
    </source>
</evidence>
<evidence type="ECO:0000256" key="9">
    <source>
        <dbReference type="ARBA" id="ARBA00029962"/>
    </source>
</evidence>
<dbReference type="GO" id="GO:0006235">
    <property type="term" value="P:dTTP biosynthetic process"/>
    <property type="evidence" value="ECO:0007669"/>
    <property type="project" value="UniProtKB-UniRule"/>
</dbReference>
<keyword evidence="6 12" id="KW-0547">Nucleotide-binding</keyword>
<dbReference type="InterPro" id="IPR027417">
    <property type="entry name" value="P-loop_NTPase"/>
</dbReference>
<dbReference type="PANTHER" id="PTHR10344">
    <property type="entry name" value="THYMIDYLATE KINASE"/>
    <property type="match status" value="1"/>
</dbReference>
<keyword evidence="5 12" id="KW-0545">Nucleotide biosynthesis</keyword>
<name>A0A917CIU7_9GAMM</name>
<evidence type="ECO:0000256" key="11">
    <source>
        <dbReference type="ARBA" id="ARBA00057735"/>
    </source>
</evidence>
<sequence>MNNKARFISLEGSEGAGKTTALETVKSQLEQWQVPFIVTREPGGEETAERIRDILLHAEHLEPMSELLLMFAARHEHVKKVIEPSLRQGTWVISDRFVDASFAYQGFGRRLDLGLIEQLEKLTVGDCQPDLTLWLDVAPAVGLQRASQRSEKDRIEQEDVDFFQRIQAGYKQRQSRYPDRIKTIDANVSEQAVKEQIIDVLEQHRNRVVS</sequence>
<dbReference type="PANTHER" id="PTHR10344:SF4">
    <property type="entry name" value="UMP-CMP KINASE 2, MITOCHONDRIAL"/>
    <property type="match status" value="1"/>
</dbReference>
<proteinExistence type="inferred from homology"/>
<comment type="similarity">
    <text evidence="1 12">Belongs to the thymidylate kinase family.</text>
</comment>
<evidence type="ECO:0000256" key="4">
    <source>
        <dbReference type="ARBA" id="ARBA00022679"/>
    </source>
</evidence>
<protein>
    <recommendedName>
        <fullName evidence="3 12">Thymidylate kinase</fullName>
        <ecNumber evidence="2 12">2.7.4.9</ecNumber>
    </recommendedName>
    <alternativeName>
        <fullName evidence="9 12">dTMP kinase</fullName>
    </alternativeName>
</protein>
<dbReference type="GO" id="GO:0006233">
    <property type="term" value="P:dTDP biosynthetic process"/>
    <property type="evidence" value="ECO:0007669"/>
    <property type="project" value="InterPro"/>
</dbReference>
<dbReference type="InterPro" id="IPR039430">
    <property type="entry name" value="Thymidylate_kin-like_dom"/>
</dbReference>
<evidence type="ECO:0000313" key="14">
    <source>
        <dbReference type="EMBL" id="GGF90157.1"/>
    </source>
</evidence>
<dbReference type="HAMAP" id="MF_00165">
    <property type="entry name" value="Thymidylate_kinase"/>
    <property type="match status" value="1"/>
</dbReference>
<comment type="caution">
    <text evidence="14">The sequence shown here is derived from an EMBL/GenBank/DDBJ whole genome shotgun (WGS) entry which is preliminary data.</text>
</comment>
<evidence type="ECO:0000256" key="8">
    <source>
        <dbReference type="ARBA" id="ARBA00022840"/>
    </source>
</evidence>
<accession>A0A917CIU7</accession>
<dbReference type="EC" id="2.7.4.9" evidence="2 12"/>
<organism evidence="14 15">
    <name type="scientific">Marinicella pacifica</name>
    <dbReference type="NCBI Taxonomy" id="1171543"/>
    <lineage>
        <taxon>Bacteria</taxon>
        <taxon>Pseudomonadati</taxon>
        <taxon>Pseudomonadota</taxon>
        <taxon>Gammaproteobacteria</taxon>
        <taxon>Lysobacterales</taxon>
        <taxon>Marinicellaceae</taxon>
        <taxon>Marinicella</taxon>
    </lineage>
</organism>
<reference evidence="14" key="1">
    <citation type="journal article" date="2014" name="Int. J. Syst. Evol. Microbiol.">
        <title>Complete genome sequence of Corynebacterium casei LMG S-19264T (=DSM 44701T), isolated from a smear-ripened cheese.</title>
        <authorList>
            <consortium name="US DOE Joint Genome Institute (JGI-PGF)"/>
            <person name="Walter F."/>
            <person name="Albersmeier A."/>
            <person name="Kalinowski J."/>
            <person name="Ruckert C."/>
        </authorList>
    </citation>
    <scope>NUCLEOTIDE SEQUENCE</scope>
    <source>
        <strain evidence="14">CGMCC 1.12181</strain>
    </source>
</reference>
<dbReference type="GO" id="GO:0005829">
    <property type="term" value="C:cytosol"/>
    <property type="evidence" value="ECO:0007669"/>
    <property type="project" value="TreeGrafter"/>
</dbReference>
<dbReference type="Pfam" id="PF02223">
    <property type="entry name" value="Thymidylate_kin"/>
    <property type="match status" value="1"/>
</dbReference>
<comment type="function">
    <text evidence="11 12">Phosphorylation of dTMP to form dTDP in both de novo and salvage pathways of dTTP synthesis.</text>
</comment>
<dbReference type="FunFam" id="3.40.50.300:FF:000225">
    <property type="entry name" value="Thymidylate kinase"/>
    <property type="match status" value="1"/>
</dbReference>
<dbReference type="CDD" id="cd01672">
    <property type="entry name" value="TMPK"/>
    <property type="match status" value="1"/>
</dbReference>
<gene>
    <name evidence="12 14" type="primary">tmk</name>
    <name evidence="14" type="ORF">GCM10011365_09150</name>
</gene>
<dbReference type="NCBIfam" id="TIGR00041">
    <property type="entry name" value="DTMP_kinase"/>
    <property type="match status" value="1"/>
</dbReference>
<feature type="domain" description="Thymidylate kinase-like" evidence="13">
    <location>
        <begin position="10"/>
        <end position="197"/>
    </location>
</feature>
<evidence type="ECO:0000313" key="15">
    <source>
        <dbReference type="Proteomes" id="UP000605253"/>
    </source>
</evidence>
<dbReference type="EMBL" id="BMEO01000003">
    <property type="protein sequence ID" value="GGF90157.1"/>
    <property type="molecule type" value="Genomic_DNA"/>
</dbReference>
<evidence type="ECO:0000256" key="2">
    <source>
        <dbReference type="ARBA" id="ARBA00012980"/>
    </source>
</evidence>
<feature type="binding site" evidence="12">
    <location>
        <begin position="12"/>
        <end position="19"/>
    </location>
    <ligand>
        <name>ATP</name>
        <dbReference type="ChEBI" id="CHEBI:30616"/>
    </ligand>
</feature>
<evidence type="ECO:0000256" key="6">
    <source>
        <dbReference type="ARBA" id="ARBA00022741"/>
    </source>
</evidence>
<evidence type="ECO:0000256" key="10">
    <source>
        <dbReference type="ARBA" id="ARBA00048743"/>
    </source>
</evidence>
<keyword evidence="4 12" id="KW-0808">Transferase</keyword>
<dbReference type="Proteomes" id="UP000605253">
    <property type="component" value="Unassembled WGS sequence"/>
</dbReference>
<evidence type="ECO:0000256" key="5">
    <source>
        <dbReference type="ARBA" id="ARBA00022727"/>
    </source>
</evidence>
<keyword evidence="8 12" id="KW-0067">ATP-binding</keyword>
<reference evidence="14" key="2">
    <citation type="submission" date="2020-09" db="EMBL/GenBank/DDBJ databases">
        <authorList>
            <person name="Sun Q."/>
            <person name="Zhou Y."/>
        </authorList>
    </citation>
    <scope>NUCLEOTIDE SEQUENCE</scope>
    <source>
        <strain evidence="14">CGMCC 1.12181</strain>
    </source>
</reference>
<evidence type="ECO:0000256" key="12">
    <source>
        <dbReference type="HAMAP-Rule" id="MF_00165"/>
    </source>
</evidence>
<evidence type="ECO:0000256" key="3">
    <source>
        <dbReference type="ARBA" id="ARBA00017144"/>
    </source>
</evidence>
<dbReference type="AlphaFoldDB" id="A0A917CIU7"/>
<comment type="catalytic activity">
    <reaction evidence="10 12">
        <text>dTMP + ATP = dTDP + ADP</text>
        <dbReference type="Rhea" id="RHEA:13517"/>
        <dbReference type="ChEBI" id="CHEBI:30616"/>
        <dbReference type="ChEBI" id="CHEBI:58369"/>
        <dbReference type="ChEBI" id="CHEBI:63528"/>
        <dbReference type="ChEBI" id="CHEBI:456216"/>
        <dbReference type="EC" id="2.7.4.9"/>
    </reaction>
</comment>
<dbReference type="Gene3D" id="3.40.50.300">
    <property type="entry name" value="P-loop containing nucleotide triphosphate hydrolases"/>
    <property type="match status" value="1"/>
</dbReference>
<dbReference type="SUPFAM" id="SSF52540">
    <property type="entry name" value="P-loop containing nucleoside triphosphate hydrolases"/>
    <property type="match status" value="1"/>
</dbReference>
<dbReference type="GO" id="GO:0005524">
    <property type="term" value="F:ATP binding"/>
    <property type="evidence" value="ECO:0007669"/>
    <property type="project" value="UniProtKB-UniRule"/>
</dbReference>
<dbReference type="InterPro" id="IPR018094">
    <property type="entry name" value="Thymidylate_kinase"/>
</dbReference>
<dbReference type="RefSeq" id="WP_188364513.1">
    <property type="nucleotide sequence ID" value="NZ_BAABJF010000017.1"/>
</dbReference>
<keyword evidence="7 12" id="KW-0418">Kinase</keyword>
<evidence type="ECO:0000259" key="13">
    <source>
        <dbReference type="Pfam" id="PF02223"/>
    </source>
</evidence>
<dbReference type="GO" id="GO:0006227">
    <property type="term" value="P:dUDP biosynthetic process"/>
    <property type="evidence" value="ECO:0007669"/>
    <property type="project" value="TreeGrafter"/>
</dbReference>
<keyword evidence="15" id="KW-1185">Reference proteome</keyword>
<evidence type="ECO:0000256" key="1">
    <source>
        <dbReference type="ARBA" id="ARBA00009776"/>
    </source>
</evidence>